<dbReference type="Gene3D" id="3.40.1440.10">
    <property type="entry name" value="GIY-YIG endonuclease"/>
    <property type="match status" value="1"/>
</dbReference>
<dbReference type="PROSITE" id="PS50164">
    <property type="entry name" value="GIY_YIG"/>
    <property type="match status" value="1"/>
</dbReference>
<dbReference type="Pfam" id="PF01541">
    <property type="entry name" value="GIY-YIG"/>
    <property type="match status" value="1"/>
</dbReference>
<evidence type="ECO:0000313" key="3">
    <source>
        <dbReference type="EMBL" id="VEV97611.1"/>
    </source>
</evidence>
<reference evidence="3" key="1">
    <citation type="submission" date="2019-02" db="EMBL/GenBank/DDBJ databases">
        <authorList>
            <consortium name="Genoscope - CEA"/>
            <person name="William W."/>
        </authorList>
    </citation>
    <scope>NUCLEOTIDE SEQUENCE [LARGE SCALE GENOMIC DNA]</scope>
    <source>
        <strain evidence="3">YSy11</strain>
    </source>
</reference>
<protein>
    <recommendedName>
        <fullName evidence="2">GIY-YIG domain-containing protein</fullName>
    </recommendedName>
</protein>
<gene>
    <name evidence="3" type="ORF">PMYSY11_2566</name>
</gene>
<dbReference type="PANTHER" id="PTHR34477:SF1">
    <property type="entry name" value="UPF0213 PROTEIN YHBQ"/>
    <property type="match status" value="1"/>
</dbReference>
<dbReference type="InterPro" id="IPR000305">
    <property type="entry name" value="GIY-YIG_endonuc"/>
</dbReference>
<accession>A0A653E681</accession>
<feature type="domain" description="GIY-YIG" evidence="2">
    <location>
        <begin position="28"/>
        <end position="103"/>
    </location>
</feature>
<comment type="similarity">
    <text evidence="1">Belongs to the UPF0213 family.</text>
</comment>
<dbReference type="CDD" id="cd10456">
    <property type="entry name" value="GIY-YIG_UPF0213"/>
    <property type="match status" value="1"/>
</dbReference>
<dbReference type="SUPFAM" id="SSF82771">
    <property type="entry name" value="GIY-YIG endonuclease"/>
    <property type="match status" value="1"/>
</dbReference>
<dbReference type="AlphaFoldDB" id="A0A653E681"/>
<dbReference type="EMBL" id="LR215729">
    <property type="protein sequence ID" value="VEV97611.1"/>
    <property type="molecule type" value="Genomic_DNA"/>
</dbReference>
<proteinExistence type="inferred from homology"/>
<evidence type="ECO:0000259" key="2">
    <source>
        <dbReference type="PROSITE" id="PS50164"/>
    </source>
</evidence>
<dbReference type="PANTHER" id="PTHR34477">
    <property type="entry name" value="UPF0213 PROTEIN YHBQ"/>
    <property type="match status" value="1"/>
</dbReference>
<organism evidence="3">
    <name type="scientific">Pseudomonas marincola</name>
    <dbReference type="NCBI Taxonomy" id="437900"/>
    <lineage>
        <taxon>Bacteria</taxon>
        <taxon>Pseudomonadati</taxon>
        <taxon>Pseudomonadota</taxon>
        <taxon>Gammaproteobacteria</taxon>
        <taxon>Pseudomonadales</taxon>
        <taxon>Pseudomonadaceae</taxon>
        <taxon>Pseudomonas</taxon>
    </lineage>
</organism>
<evidence type="ECO:0000256" key="1">
    <source>
        <dbReference type="ARBA" id="ARBA00007435"/>
    </source>
</evidence>
<dbReference type="SMART" id="SM00465">
    <property type="entry name" value="GIYc"/>
    <property type="match status" value="1"/>
</dbReference>
<name>A0A653E681_9PSED</name>
<sequence length="120" mass="13057">MGNFRLRAGLSDLAEVTDIQQPAAAVIKDWFVYLVRAANGALYCGISDDPQRRFIKHQSGKGARFFCSSPAVALVYTELCPSKGDALRRERAIKRLSKAAKEALVEDALAIVTTDETPSA</sequence>
<dbReference type="InterPro" id="IPR035901">
    <property type="entry name" value="GIY-YIG_endonuc_sf"/>
</dbReference>
<dbReference type="InterPro" id="IPR050190">
    <property type="entry name" value="UPF0213_domain"/>
</dbReference>